<feature type="domain" description="UDP-N-acetylglucosamine 2-epimerase" evidence="2">
    <location>
        <begin position="26"/>
        <end position="361"/>
    </location>
</feature>
<reference evidence="3" key="1">
    <citation type="submission" date="2020-12" db="EMBL/GenBank/DDBJ databases">
        <title>M. sibirica DSM 26468T genome.</title>
        <authorList>
            <person name="Thieme N."/>
            <person name="Rettenmaier R."/>
            <person name="Zverlov V."/>
            <person name="Liebl W."/>
        </authorList>
    </citation>
    <scope>NUCLEOTIDE SEQUENCE</scope>
    <source>
        <strain evidence="3">DSM 26468</strain>
    </source>
</reference>
<comment type="caution">
    <text evidence="3">The sequence shown here is derived from an EMBL/GenBank/DDBJ whole genome shotgun (WGS) entry which is preliminary data.</text>
</comment>
<dbReference type="EMBL" id="JAEAGR010000016">
    <property type="protein sequence ID" value="MBH1942048.1"/>
    <property type="molecule type" value="Genomic_DNA"/>
</dbReference>
<dbReference type="CDD" id="cd03786">
    <property type="entry name" value="GTB_UDP-GlcNAc_2-Epimerase"/>
    <property type="match status" value="1"/>
</dbReference>
<evidence type="ECO:0000313" key="3">
    <source>
        <dbReference type="EMBL" id="MBH1942048.1"/>
    </source>
</evidence>
<accession>A0A8J7L0C5</accession>
<dbReference type="Pfam" id="PF02350">
    <property type="entry name" value="Epimerase_2"/>
    <property type="match status" value="1"/>
</dbReference>
<dbReference type="PANTHER" id="PTHR43174:SF1">
    <property type="entry name" value="UDP-N-ACETYLGLUCOSAMINE 2-EPIMERASE"/>
    <property type="match status" value="1"/>
</dbReference>
<dbReference type="Gene3D" id="3.40.50.2000">
    <property type="entry name" value="Glycogen Phosphorylase B"/>
    <property type="match status" value="2"/>
</dbReference>
<evidence type="ECO:0000313" key="4">
    <source>
        <dbReference type="Proteomes" id="UP000623269"/>
    </source>
</evidence>
<dbReference type="SUPFAM" id="SSF53756">
    <property type="entry name" value="UDP-Glycosyltransferase/glycogen phosphorylase"/>
    <property type="match status" value="1"/>
</dbReference>
<dbReference type="InterPro" id="IPR003331">
    <property type="entry name" value="UDP_GlcNAc_Epimerase_2_dom"/>
</dbReference>
<dbReference type="NCBIfam" id="TIGR00236">
    <property type="entry name" value="wecB"/>
    <property type="match status" value="1"/>
</dbReference>
<dbReference type="GO" id="GO:0008761">
    <property type="term" value="F:UDP-N-acetylglucosamine 2-epimerase activity"/>
    <property type="evidence" value="ECO:0007669"/>
    <property type="project" value="UniProtKB-EC"/>
</dbReference>
<dbReference type="InterPro" id="IPR029767">
    <property type="entry name" value="WecB-like"/>
</dbReference>
<keyword evidence="1 3" id="KW-0413">Isomerase</keyword>
<dbReference type="AlphaFoldDB" id="A0A8J7L0C5"/>
<dbReference type="Proteomes" id="UP000623269">
    <property type="component" value="Unassembled WGS sequence"/>
</dbReference>
<keyword evidence="4" id="KW-1185">Reference proteome</keyword>
<dbReference type="RefSeq" id="WP_197662293.1">
    <property type="nucleotide sequence ID" value="NZ_JAEAGR010000016.1"/>
</dbReference>
<name>A0A8J7L0C5_9FIRM</name>
<sequence>MKLVTIIGARPQFIKAATFSEIFRKENQEVLIHTGQHYDVNMSDVFFDELGIPKPDYNLGVGSGNHGQQTGRMLEKIEHVIMKEKPDGMLVYGDTNSTLAGALAASKLHIPVFHIEAGLRSYNKFMPEEQNRILTDHVSKLLFCPTETAVNNLKKEGIVSGVIHSGDIMYDAVLRNIDISDKLFKNDIWKTSISSKENSKIQYLTEKDYYLSTVHRAENTNDISKLKTIFEAFEYLDKPVLLPLHPRTRKLIDESNITSKNVFIINPVGYLLMLYLTKNASMVITDSGGLQKEAYFLQTPCTTLRDQTEWVETLENEWNVLSKIELDSILKSVLRKQECLKYPQPLLFGDGHAAEHICKAIINGGFNHE</sequence>
<comment type="similarity">
    <text evidence="1">Belongs to the UDP-N-acetylglucosamine 2-epimerase family.</text>
</comment>
<proteinExistence type="inferred from homology"/>
<protein>
    <submittedName>
        <fullName evidence="3">UDP-N-acetylglucosamine 2-epimerase (Non-hydrolyzing)</fullName>
        <ecNumber evidence="3">5.1.3.14</ecNumber>
    </submittedName>
</protein>
<dbReference type="EC" id="5.1.3.14" evidence="3"/>
<organism evidence="3 4">
    <name type="scientific">Mobilitalea sibirica</name>
    <dbReference type="NCBI Taxonomy" id="1462919"/>
    <lineage>
        <taxon>Bacteria</taxon>
        <taxon>Bacillati</taxon>
        <taxon>Bacillota</taxon>
        <taxon>Clostridia</taxon>
        <taxon>Lachnospirales</taxon>
        <taxon>Lachnospiraceae</taxon>
        <taxon>Mobilitalea</taxon>
    </lineage>
</organism>
<dbReference type="PANTHER" id="PTHR43174">
    <property type="entry name" value="UDP-N-ACETYLGLUCOSAMINE 2-EPIMERASE"/>
    <property type="match status" value="1"/>
</dbReference>
<gene>
    <name evidence="3" type="primary">wecB</name>
    <name evidence="3" type="ORF">I5677_14195</name>
</gene>
<evidence type="ECO:0000259" key="2">
    <source>
        <dbReference type="Pfam" id="PF02350"/>
    </source>
</evidence>
<evidence type="ECO:0000256" key="1">
    <source>
        <dbReference type="RuleBase" id="RU003513"/>
    </source>
</evidence>